<dbReference type="OrthoDB" id="8456684at2"/>
<keyword evidence="2" id="KW-1133">Transmembrane helix</keyword>
<gene>
    <name evidence="3" type="ORF">C0081_00680</name>
</gene>
<reference evidence="3 4" key="1">
    <citation type="submission" date="2018-01" db="EMBL/GenBank/DDBJ databases">
        <title>The draft genome sequence of Cohaesibacter sp. H1304.</title>
        <authorList>
            <person name="Wang N.-N."/>
            <person name="Du Z.-J."/>
        </authorList>
    </citation>
    <scope>NUCLEOTIDE SEQUENCE [LARGE SCALE GENOMIC DNA]</scope>
    <source>
        <strain evidence="3 4">H1304</strain>
    </source>
</reference>
<evidence type="ECO:0000256" key="1">
    <source>
        <dbReference type="SAM" id="MobiDB-lite"/>
    </source>
</evidence>
<feature type="transmembrane region" description="Helical" evidence="2">
    <location>
        <begin position="44"/>
        <end position="62"/>
    </location>
</feature>
<sequence length="63" mass="6966">MERPPLTQEPTGKMTDPDAGATQEARFNQKEEAAKAIRFMLMKAAIFILIPVVASTLAVFFLL</sequence>
<dbReference type="NCBIfam" id="NF041637">
    <property type="entry name" value="FGAM_small_mem"/>
    <property type="match status" value="1"/>
</dbReference>
<organism evidence="3 4">
    <name type="scientific">Cohaesibacter celericrescens</name>
    <dbReference type="NCBI Taxonomy" id="2067669"/>
    <lineage>
        <taxon>Bacteria</taxon>
        <taxon>Pseudomonadati</taxon>
        <taxon>Pseudomonadota</taxon>
        <taxon>Alphaproteobacteria</taxon>
        <taxon>Hyphomicrobiales</taxon>
        <taxon>Cohaesibacteraceae</taxon>
    </lineage>
</organism>
<dbReference type="AlphaFoldDB" id="A0A2N5XWJ2"/>
<dbReference type="EMBL" id="PKUQ01000001">
    <property type="protein sequence ID" value="PLW78795.1"/>
    <property type="molecule type" value="Genomic_DNA"/>
</dbReference>
<feature type="region of interest" description="Disordered" evidence="1">
    <location>
        <begin position="1"/>
        <end position="23"/>
    </location>
</feature>
<accession>A0A2N5XWJ2</accession>
<comment type="caution">
    <text evidence="3">The sequence shown here is derived from an EMBL/GenBank/DDBJ whole genome shotgun (WGS) entry which is preliminary data.</text>
</comment>
<dbReference type="Proteomes" id="UP000234881">
    <property type="component" value="Unassembled WGS sequence"/>
</dbReference>
<evidence type="ECO:0000313" key="3">
    <source>
        <dbReference type="EMBL" id="PLW78795.1"/>
    </source>
</evidence>
<evidence type="ECO:0000313" key="4">
    <source>
        <dbReference type="Proteomes" id="UP000234881"/>
    </source>
</evidence>
<dbReference type="RefSeq" id="WP_101531880.1">
    <property type="nucleotide sequence ID" value="NZ_JBFHIU010000009.1"/>
</dbReference>
<evidence type="ECO:0000256" key="2">
    <source>
        <dbReference type="SAM" id="Phobius"/>
    </source>
</evidence>
<protein>
    <submittedName>
        <fullName evidence="3">Uncharacterized protein</fullName>
    </submittedName>
</protein>
<dbReference type="InterPro" id="IPR048140">
    <property type="entry name" value="FGAM_small_mem"/>
</dbReference>
<proteinExistence type="predicted"/>
<name>A0A2N5XWJ2_9HYPH</name>
<keyword evidence="2" id="KW-0812">Transmembrane</keyword>
<keyword evidence="2" id="KW-0472">Membrane</keyword>
<keyword evidence="4" id="KW-1185">Reference proteome</keyword>